<feature type="transmembrane region" description="Helical" evidence="1">
    <location>
        <begin position="178"/>
        <end position="197"/>
    </location>
</feature>
<keyword evidence="4" id="KW-1185">Reference proteome</keyword>
<dbReference type="Pfam" id="PF02517">
    <property type="entry name" value="Rce1-like"/>
    <property type="match status" value="1"/>
</dbReference>
<evidence type="ECO:0000256" key="1">
    <source>
        <dbReference type="SAM" id="Phobius"/>
    </source>
</evidence>
<dbReference type="EMBL" id="AP027141">
    <property type="protein sequence ID" value="BDV29789.1"/>
    <property type="molecule type" value="Genomic_DNA"/>
</dbReference>
<proteinExistence type="predicted"/>
<dbReference type="PANTHER" id="PTHR36435:SF1">
    <property type="entry name" value="CAAX AMINO TERMINAL PROTEASE FAMILY PROTEIN"/>
    <property type="match status" value="1"/>
</dbReference>
<dbReference type="InterPro" id="IPR052710">
    <property type="entry name" value="CAAX_protease"/>
</dbReference>
<dbReference type="PANTHER" id="PTHR36435">
    <property type="entry name" value="SLR1288 PROTEIN"/>
    <property type="match status" value="1"/>
</dbReference>
<feature type="transmembrane region" description="Helical" evidence="1">
    <location>
        <begin position="152"/>
        <end position="172"/>
    </location>
</feature>
<dbReference type="RefSeq" id="WP_263796368.1">
    <property type="nucleotide sequence ID" value="NZ_AP027141.1"/>
</dbReference>
<evidence type="ECO:0000313" key="4">
    <source>
        <dbReference type="Proteomes" id="UP001317779"/>
    </source>
</evidence>
<protein>
    <recommendedName>
        <fullName evidence="2">CAAX prenyl protease 2/Lysostaphin resistance protein A-like domain-containing protein</fullName>
    </recommendedName>
</protein>
<evidence type="ECO:0000313" key="3">
    <source>
        <dbReference type="EMBL" id="BDV29789.1"/>
    </source>
</evidence>
<keyword evidence="1" id="KW-1133">Transmembrane helix</keyword>
<reference evidence="3 4" key="1">
    <citation type="submission" date="2022-12" db="EMBL/GenBank/DDBJ databases">
        <title>Microbacterium terricola strain KV-448 chromosome, complete genome.</title>
        <authorList>
            <person name="Oshima T."/>
            <person name="Moriya T."/>
            <person name="Bessho Y."/>
        </authorList>
    </citation>
    <scope>NUCLEOTIDE SEQUENCE [LARGE SCALE GENOMIC DNA]</scope>
    <source>
        <strain evidence="3 4">KV-448</strain>
    </source>
</reference>
<name>A0ABM8DW24_9MICO</name>
<feature type="transmembrane region" description="Helical" evidence="1">
    <location>
        <begin position="123"/>
        <end position="145"/>
    </location>
</feature>
<keyword evidence="1" id="KW-0812">Transmembrane</keyword>
<keyword evidence="1" id="KW-0472">Membrane</keyword>
<accession>A0ABM8DW24</accession>
<sequence length="226" mass="24159">MRGWRELLIAWALFSLGAGVLAGFTIRWLWPAASWSSLASTLALWIGMLVPIVMAFSRSRPVGLLRLRPLDLLYGVALGVFLRLFQGWVATMADGGAPFPTFATMDGALPSSWFWREALPAGVIAPVIEEFFFRAVILVAMYTVLRRGFGKMTAGLAAALVSTALFVVLHTVSGTLGIDAVVSLGAVGLTCAALVLLTGRIWAAVIVHVVYNSMYLLLGLVGTFAG</sequence>
<gene>
    <name evidence="3" type="ORF">Microterr_04490</name>
</gene>
<feature type="transmembrane region" description="Helical" evidence="1">
    <location>
        <begin position="204"/>
        <end position="225"/>
    </location>
</feature>
<feature type="transmembrane region" description="Helical" evidence="1">
    <location>
        <begin position="69"/>
        <end position="89"/>
    </location>
</feature>
<dbReference type="Proteomes" id="UP001317779">
    <property type="component" value="Chromosome"/>
</dbReference>
<feature type="domain" description="CAAX prenyl protease 2/Lysostaphin resistance protein A-like" evidence="2">
    <location>
        <begin position="113"/>
        <end position="214"/>
    </location>
</feature>
<evidence type="ECO:0000259" key="2">
    <source>
        <dbReference type="Pfam" id="PF02517"/>
    </source>
</evidence>
<organism evidence="3 4">
    <name type="scientific">Microbacterium terricola</name>
    <dbReference type="NCBI Taxonomy" id="344163"/>
    <lineage>
        <taxon>Bacteria</taxon>
        <taxon>Bacillati</taxon>
        <taxon>Actinomycetota</taxon>
        <taxon>Actinomycetes</taxon>
        <taxon>Micrococcales</taxon>
        <taxon>Microbacteriaceae</taxon>
        <taxon>Microbacterium</taxon>
    </lineage>
</organism>
<dbReference type="InterPro" id="IPR003675">
    <property type="entry name" value="Rce1/LyrA-like_dom"/>
</dbReference>
<feature type="transmembrane region" description="Helical" evidence="1">
    <location>
        <begin position="38"/>
        <end position="57"/>
    </location>
</feature>